<evidence type="ECO:0000259" key="2">
    <source>
        <dbReference type="Pfam" id="PF00582"/>
    </source>
</evidence>
<dbReference type="Proteomes" id="UP001482520">
    <property type="component" value="Unassembled WGS sequence"/>
</dbReference>
<accession>A0ABV1NW11</accession>
<dbReference type="EMBL" id="JBEGDP010000003">
    <property type="protein sequence ID" value="MEQ7846693.1"/>
    <property type="molecule type" value="Genomic_DNA"/>
</dbReference>
<dbReference type="InterPro" id="IPR006016">
    <property type="entry name" value="UspA"/>
</dbReference>
<evidence type="ECO:0000313" key="3">
    <source>
        <dbReference type="EMBL" id="MEQ7846693.1"/>
    </source>
</evidence>
<evidence type="ECO:0000313" key="4">
    <source>
        <dbReference type="Proteomes" id="UP001482520"/>
    </source>
</evidence>
<dbReference type="CDD" id="cd00293">
    <property type="entry name" value="USP-like"/>
    <property type="match status" value="1"/>
</dbReference>
<proteinExistence type="predicted"/>
<sequence length="170" mass="17418">MAGSRRAERASGAGSDVGVVAALGRWPGDEAVLRRAVEGAVRRATCVTILHVDDRRASGGRVGPARPVLPRTHEEHALLVAAERAAREWQPGLVVRTVLYAGSVLEGILQTSRRADLVVVGTGGAPADPVRGGPAPTAPDPTEGREPVTAAVVARAAAPVDVVPTGTAPR</sequence>
<dbReference type="SUPFAM" id="SSF52402">
    <property type="entry name" value="Adenine nucleotide alpha hydrolases-like"/>
    <property type="match status" value="1"/>
</dbReference>
<reference evidence="3 4" key="1">
    <citation type="submission" date="2024-02" db="EMBL/GenBank/DDBJ databases">
        <title>Full genome sequence of Nocardioides kribbensis.</title>
        <authorList>
            <person name="Poletto B.L."/>
            <person name="Silva G."/>
            <person name="Galante D."/>
            <person name="Campos K.R."/>
            <person name="Santos M.B.N."/>
            <person name="Sacchi C.T."/>
        </authorList>
    </citation>
    <scope>NUCLEOTIDE SEQUENCE [LARGE SCALE GENOMIC DNA]</scope>
    <source>
        <strain evidence="3 4">O4R</strain>
    </source>
</reference>
<protein>
    <submittedName>
        <fullName evidence="3">Universal stress protein</fullName>
    </submittedName>
</protein>
<evidence type="ECO:0000256" key="1">
    <source>
        <dbReference type="SAM" id="MobiDB-lite"/>
    </source>
</evidence>
<gene>
    <name evidence="3" type="ORF">V6R90_05325</name>
</gene>
<dbReference type="Pfam" id="PF00582">
    <property type="entry name" value="Usp"/>
    <property type="match status" value="1"/>
</dbReference>
<feature type="region of interest" description="Disordered" evidence="1">
    <location>
        <begin position="123"/>
        <end position="147"/>
    </location>
</feature>
<name>A0ABV1NW11_9ACTN</name>
<comment type="caution">
    <text evidence="3">The sequence shown here is derived from an EMBL/GenBank/DDBJ whole genome shotgun (WGS) entry which is preliminary data.</text>
</comment>
<dbReference type="Gene3D" id="3.40.50.12370">
    <property type="match status" value="1"/>
</dbReference>
<dbReference type="RefSeq" id="WP_349804008.1">
    <property type="nucleotide sequence ID" value="NZ_JBEGDP010000003.1"/>
</dbReference>
<organism evidence="3 4">
    <name type="scientific">Nocardioides kribbensis</name>
    <dbReference type="NCBI Taxonomy" id="305517"/>
    <lineage>
        <taxon>Bacteria</taxon>
        <taxon>Bacillati</taxon>
        <taxon>Actinomycetota</taxon>
        <taxon>Actinomycetes</taxon>
        <taxon>Propionibacteriales</taxon>
        <taxon>Nocardioidaceae</taxon>
        <taxon>Nocardioides</taxon>
    </lineage>
</organism>
<keyword evidence="4" id="KW-1185">Reference proteome</keyword>
<feature type="domain" description="UspA" evidence="2">
    <location>
        <begin position="27"/>
        <end position="163"/>
    </location>
</feature>